<evidence type="ECO:0000313" key="2">
    <source>
        <dbReference type="EMBL" id="KAF5845780.1"/>
    </source>
</evidence>
<sequence>MRALLSLSSTFLLLCGIATAQSNAKISPSITLPSPLESPVIESTSATPTPVVRPIRQLHEKPCLGDISRPWKNYVVTSLGWNPESLIPEVITAHEDSILVVDSWQLKSCARFLVFIDGRRVAKTERSSSSSHKDCEDSDNCTKKSDYLEAYITLPKGKYSVDIRVPKNSVAQPVQEGNNLSDTLLGSMSAMTCSNGELKLISEQTLKANTSSKAKFQL</sequence>
<feature type="signal peptide" evidence="1">
    <location>
        <begin position="1"/>
        <end position="20"/>
    </location>
</feature>
<name>A0A8H5ZD02_COCSA</name>
<evidence type="ECO:0000313" key="3">
    <source>
        <dbReference type="Proteomes" id="UP000624244"/>
    </source>
</evidence>
<reference evidence="2" key="1">
    <citation type="submission" date="2019-11" db="EMBL/GenBank/DDBJ databases">
        <title>Bipolaris sorokiniana Genome sequencing.</title>
        <authorList>
            <person name="Wang H."/>
        </authorList>
    </citation>
    <scope>NUCLEOTIDE SEQUENCE</scope>
</reference>
<accession>A0A8H5ZD02</accession>
<dbReference type="EMBL" id="WNKQ01000018">
    <property type="protein sequence ID" value="KAF5845780.1"/>
    <property type="molecule type" value="Genomic_DNA"/>
</dbReference>
<protein>
    <recommendedName>
        <fullName evidence="4">Secreted protein</fullName>
    </recommendedName>
</protein>
<dbReference type="Proteomes" id="UP000624244">
    <property type="component" value="Unassembled WGS sequence"/>
</dbReference>
<evidence type="ECO:0008006" key="4">
    <source>
        <dbReference type="Google" id="ProtNLM"/>
    </source>
</evidence>
<dbReference type="AlphaFoldDB" id="A0A8H5ZD02"/>
<evidence type="ECO:0000256" key="1">
    <source>
        <dbReference type="SAM" id="SignalP"/>
    </source>
</evidence>
<feature type="chain" id="PRO_5034393758" description="Secreted protein" evidence="1">
    <location>
        <begin position="21"/>
        <end position="218"/>
    </location>
</feature>
<comment type="caution">
    <text evidence="2">The sequence shown here is derived from an EMBL/GenBank/DDBJ whole genome shotgun (WGS) entry which is preliminary data.</text>
</comment>
<keyword evidence="1" id="KW-0732">Signal</keyword>
<proteinExistence type="predicted"/>
<organism evidence="2 3">
    <name type="scientific">Cochliobolus sativus</name>
    <name type="common">Common root rot and spot blotch fungus</name>
    <name type="synonym">Bipolaris sorokiniana</name>
    <dbReference type="NCBI Taxonomy" id="45130"/>
    <lineage>
        <taxon>Eukaryota</taxon>
        <taxon>Fungi</taxon>
        <taxon>Dikarya</taxon>
        <taxon>Ascomycota</taxon>
        <taxon>Pezizomycotina</taxon>
        <taxon>Dothideomycetes</taxon>
        <taxon>Pleosporomycetidae</taxon>
        <taxon>Pleosporales</taxon>
        <taxon>Pleosporineae</taxon>
        <taxon>Pleosporaceae</taxon>
        <taxon>Bipolaris</taxon>
    </lineage>
</organism>
<gene>
    <name evidence="2" type="ORF">GGP41_009643</name>
</gene>